<feature type="domain" description="Beta-lactamase-related" evidence="2">
    <location>
        <begin position="31"/>
        <end position="344"/>
    </location>
</feature>
<evidence type="ECO:0000259" key="2">
    <source>
        <dbReference type="Pfam" id="PF00144"/>
    </source>
</evidence>
<evidence type="ECO:0000313" key="4">
    <source>
        <dbReference type="Proteomes" id="UP000019225"/>
    </source>
</evidence>
<dbReference type="eggNOG" id="COG1680">
    <property type="taxonomic scope" value="Bacteria"/>
</dbReference>
<feature type="region of interest" description="Disordered" evidence="1">
    <location>
        <begin position="1"/>
        <end position="25"/>
    </location>
</feature>
<evidence type="ECO:0000256" key="1">
    <source>
        <dbReference type="SAM" id="MobiDB-lite"/>
    </source>
</evidence>
<dbReference type="InterPro" id="IPR050491">
    <property type="entry name" value="AmpC-like"/>
</dbReference>
<keyword evidence="4" id="KW-1185">Reference proteome</keyword>
<protein>
    <submittedName>
        <fullName evidence="3">Putative penicillin-binding protein 4 (PBP-4)</fullName>
    </submittedName>
</protein>
<accession>W5WGL0</accession>
<dbReference type="AlphaFoldDB" id="W5WGL0"/>
<dbReference type="EMBL" id="CP007155">
    <property type="protein sequence ID" value="AHH97299.1"/>
    <property type="molecule type" value="Genomic_DNA"/>
</dbReference>
<proteinExistence type="predicted"/>
<dbReference type="PANTHER" id="PTHR46825:SF7">
    <property type="entry name" value="D-ALANYL-D-ALANINE CARBOXYPEPTIDASE"/>
    <property type="match status" value="1"/>
</dbReference>
<evidence type="ECO:0000313" key="3">
    <source>
        <dbReference type="EMBL" id="AHH97299.1"/>
    </source>
</evidence>
<name>W5WGL0_9PSEU</name>
<dbReference type="PATRIC" id="fig|1449976.3.peg.3965"/>
<dbReference type="InterPro" id="IPR001466">
    <property type="entry name" value="Beta-lactam-related"/>
</dbReference>
<dbReference type="Pfam" id="PF00144">
    <property type="entry name" value="Beta-lactamase"/>
    <property type="match status" value="1"/>
</dbReference>
<dbReference type="Gene3D" id="3.40.710.10">
    <property type="entry name" value="DD-peptidase/beta-lactamase superfamily"/>
    <property type="match status" value="1"/>
</dbReference>
<organism evidence="3 4">
    <name type="scientific">Kutzneria albida DSM 43870</name>
    <dbReference type="NCBI Taxonomy" id="1449976"/>
    <lineage>
        <taxon>Bacteria</taxon>
        <taxon>Bacillati</taxon>
        <taxon>Actinomycetota</taxon>
        <taxon>Actinomycetes</taxon>
        <taxon>Pseudonocardiales</taxon>
        <taxon>Pseudonocardiaceae</taxon>
        <taxon>Kutzneria</taxon>
    </lineage>
</organism>
<dbReference type="PANTHER" id="PTHR46825">
    <property type="entry name" value="D-ALANYL-D-ALANINE-CARBOXYPEPTIDASE/ENDOPEPTIDASE AMPH"/>
    <property type="match status" value="1"/>
</dbReference>
<gene>
    <name evidence="3" type="ORF">KALB_3935</name>
</gene>
<dbReference type="HOGENOM" id="CLU_020027_13_0_11"/>
<dbReference type="Proteomes" id="UP000019225">
    <property type="component" value="Chromosome"/>
</dbReference>
<dbReference type="STRING" id="1449976.KALB_3935"/>
<dbReference type="KEGG" id="kal:KALB_3935"/>
<reference evidence="3 4" key="1">
    <citation type="journal article" date="2014" name="BMC Genomics">
        <title>Complete genome sequence of producer of the glycopeptide antibiotic Aculeximycin Kutzneria albida DSM 43870T, a representative of minor genus of Pseudonocardiaceae.</title>
        <authorList>
            <person name="Rebets Y."/>
            <person name="Tokovenko B."/>
            <person name="Lushchyk I."/>
            <person name="Ruckert C."/>
            <person name="Zaburannyi N."/>
            <person name="Bechthold A."/>
            <person name="Kalinowski J."/>
            <person name="Luzhetskyy A."/>
        </authorList>
    </citation>
    <scope>NUCLEOTIDE SEQUENCE [LARGE SCALE GENOMIC DNA]</scope>
    <source>
        <strain evidence="3">DSM 43870</strain>
    </source>
</reference>
<dbReference type="SUPFAM" id="SSF56601">
    <property type="entry name" value="beta-lactamase/transpeptidase-like"/>
    <property type="match status" value="1"/>
</dbReference>
<dbReference type="InterPro" id="IPR012338">
    <property type="entry name" value="Beta-lactam/transpept-like"/>
</dbReference>
<sequence>MLSNVSCSGLPAAQRDADRPDGTDQDLLGARLAELGARHGVPGAQLAVLHGERLRHAQFGVQDHATRRDLGRDDKVPVGSITKALTATLAMILVSDGDLDLDQPVNGPLPELGHGLGDQLTLRHLLGHTGGLAGELDEQFALTLSARRYVAECCERLPLVDQPGRSFSYSTAGYVLVGRLIEAATGMSWWEAVDTILLRPLGIDPVFIAGPTAARPTAPIVTGHSVNLVTGSVRAVDQVLAPAEAAAGALALSALDLVAFGRLHLADTDGELLSAAVAKEMREPVERARPFGLADGWGLGFALFRQGGTEWLGHDGTSDGTWCHLRINPAAGTVVALTTNSTTGLALWEALVSELPELGLPAGRYTEPPGRGRAIPLPVECVGRYLNGDTEYTVVAEPGGPPRLVVDGNPIAELAVHDCLTFTLTELGTGQRIPAGRFLRDQFTARITGMQLSGRLARRQ</sequence>